<evidence type="ECO:0000256" key="5">
    <source>
        <dbReference type="ARBA" id="ARBA00022759"/>
    </source>
</evidence>
<keyword evidence="6" id="KW-0378">Hydrolase</keyword>
<evidence type="ECO:0000256" key="2">
    <source>
        <dbReference type="ARBA" id="ARBA00012180"/>
    </source>
</evidence>
<dbReference type="GO" id="GO:0046872">
    <property type="term" value="F:metal ion binding"/>
    <property type="evidence" value="ECO:0007669"/>
    <property type="project" value="UniProtKB-KW"/>
</dbReference>
<keyword evidence="4" id="KW-0479">Metal-binding</keyword>
<dbReference type="PANTHER" id="PTHR10642:SF26">
    <property type="entry name" value="RIBONUCLEASE H1"/>
    <property type="match status" value="1"/>
</dbReference>
<keyword evidence="5" id="KW-0255">Endonuclease</keyword>
<evidence type="ECO:0000313" key="9">
    <source>
        <dbReference type="Proteomes" id="UP000708208"/>
    </source>
</evidence>
<dbReference type="OrthoDB" id="407198at2759"/>
<dbReference type="PANTHER" id="PTHR10642">
    <property type="entry name" value="RIBONUCLEASE H1"/>
    <property type="match status" value="1"/>
</dbReference>
<dbReference type="EMBL" id="CAJVCH010002751">
    <property type="protein sequence ID" value="CAG7645814.1"/>
    <property type="molecule type" value="Genomic_DNA"/>
</dbReference>
<dbReference type="GO" id="GO:0043137">
    <property type="term" value="P:DNA replication, removal of RNA primer"/>
    <property type="evidence" value="ECO:0007669"/>
    <property type="project" value="TreeGrafter"/>
</dbReference>
<dbReference type="InterPro" id="IPR050092">
    <property type="entry name" value="RNase_H"/>
</dbReference>
<dbReference type="GO" id="GO:0003676">
    <property type="term" value="F:nucleic acid binding"/>
    <property type="evidence" value="ECO:0007669"/>
    <property type="project" value="InterPro"/>
</dbReference>
<protein>
    <recommendedName>
        <fullName evidence="2">ribonuclease H</fullName>
        <ecNumber evidence="2">3.1.26.4</ecNumber>
    </recommendedName>
</protein>
<evidence type="ECO:0000259" key="7">
    <source>
        <dbReference type="PROSITE" id="PS50879"/>
    </source>
</evidence>
<evidence type="ECO:0000256" key="3">
    <source>
        <dbReference type="ARBA" id="ARBA00022722"/>
    </source>
</evidence>
<evidence type="ECO:0000256" key="4">
    <source>
        <dbReference type="ARBA" id="ARBA00022723"/>
    </source>
</evidence>
<dbReference type="GO" id="GO:0004523">
    <property type="term" value="F:RNA-DNA hybrid ribonuclease activity"/>
    <property type="evidence" value="ECO:0007669"/>
    <property type="project" value="UniProtKB-EC"/>
</dbReference>
<comment type="caution">
    <text evidence="8">The sequence shown here is derived from an EMBL/GenBank/DDBJ whole genome shotgun (WGS) entry which is preliminary data.</text>
</comment>
<dbReference type="Pfam" id="PF00075">
    <property type="entry name" value="RNase_H"/>
    <property type="match status" value="1"/>
</dbReference>
<dbReference type="EC" id="3.1.26.4" evidence="2"/>
<name>A0A8J2NQW8_9HEXA</name>
<evidence type="ECO:0000256" key="6">
    <source>
        <dbReference type="ARBA" id="ARBA00022801"/>
    </source>
</evidence>
<sequence length="208" mass="24011">MSVGIRRARNNNSIDALYYLFYGRHNKETELEQVVPQCHRFTYTSHCQLSLPFQVNTQGYIICWTDGSCSRNGQDGAAAGIGVYFGDQHPWNITKPLDPRIEQTNNRAEIWAAIEAIRKIREKGIHHVEIRSDSDFMVKGMNVWIHEWERNGWRQSSTGFPIENEMDFRQLKNEVNSVSNVIFVHIPRDQNKQADALARAGVNSQHRV</sequence>
<comment type="catalytic activity">
    <reaction evidence="1">
        <text>Endonucleolytic cleavage to 5'-phosphomonoester.</text>
        <dbReference type="EC" id="3.1.26.4"/>
    </reaction>
</comment>
<reference evidence="8" key="1">
    <citation type="submission" date="2021-06" db="EMBL/GenBank/DDBJ databases">
        <authorList>
            <person name="Hodson N. C."/>
            <person name="Mongue J. A."/>
            <person name="Jaron S. K."/>
        </authorList>
    </citation>
    <scope>NUCLEOTIDE SEQUENCE</scope>
</reference>
<gene>
    <name evidence="8" type="ORF">AFUS01_LOCUS558</name>
</gene>
<dbReference type="AlphaFoldDB" id="A0A8J2NQW8"/>
<feature type="domain" description="RNase H type-1" evidence="7">
    <location>
        <begin position="57"/>
        <end position="203"/>
    </location>
</feature>
<evidence type="ECO:0000256" key="1">
    <source>
        <dbReference type="ARBA" id="ARBA00000077"/>
    </source>
</evidence>
<dbReference type="CDD" id="cd09280">
    <property type="entry name" value="RNase_HI_eukaryote_like"/>
    <property type="match status" value="1"/>
</dbReference>
<dbReference type="PROSITE" id="PS50879">
    <property type="entry name" value="RNASE_H_1"/>
    <property type="match status" value="1"/>
</dbReference>
<dbReference type="InterPro" id="IPR002156">
    <property type="entry name" value="RNaseH_domain"/>
</dbReference>
<organism evidence="8 9">
    <name type="scientific">Allacma fusca</name>
    <dbReference type="NCBI Taxonomy" id="39272"/>
    <lineage>
        <taxon>Eukaryota</taxon>
        <taxon>Metazoa</taxon>
        <taxon>Ecdysozoa</taxon>
        <taxon>Arthropoda</taxon>
        <taxon>Hexapoda</taxon>
        <taxon>Collembola</taxon>
        <taxon>Symphypleona</taxon>
        <taxon>Sminthuridae</taxon>
        <taxon>Allacma</taxon>
    </lineage>
</organism>
<proteinExistence type="predicted"/>
<keyword evidence="9" id="KW-1185">Reference proteome</keyword>
<dbReference type="Proteomes" id="UP000708208">
    <property type="component" value="Unassembled WGS sequence"/>
</dbReference>
<evidence type="ECO:0000313" key="8">
    <source>
        <dbReference type="EMBL" id="CAG7645814.1"/>
    </source>
</evidence>
<keyword evidence="3" id="KW-0540">Nuclease</keyword>
<accession>A0A8J2NQW8</accession>